<feature type="compositionally biased region" description="Low complexity" evidence="1">
    <location>
        <begin position="182"/>
        <end position="203"/>
    </location>
</feature>
<proteinExistence type="predicted"/>
<evidence type="ECO:0000313" key="3">
    <source>
        <dbReference type="Proteomes" id="UP001057375"/>
    </source>
</evidence>
<feature type="compositionally biased region" description="Polar residues" evidence="1">
    <location>
        <begin position="235"/>
        <end position="261"/>
    </location>
</feature>
<keyword evidence="3" id="KW-1185">Reference proteome</keyword>
<feature type="compositionally biased region" description="Polar residues" evidence="1">
    <location>
        <begin position="19"/>
        <end position="30"/>
    </location>
</feature>
<feature type="compositionally biased region" description="Low complexity" evidence="1">
    <location>
        <begin position="146"/>
        <end position="166"/>
    </location>
</feature>
<dbReference type="EMBL" id="BQXS01011962">
    <property type="protein sequence ID" value="GKT18585.1"/>
    <property type="molecule type" value="Genomic_DNA"/>
</dbReference>
<feature type="compositionally biased region" description="Basic residues" evidence="1">
    <location>
        <begin position="1"/>
        <end position="10"/>
    </location>
</feature>
<evidence type="ECO:0000256" key="1">
    <source>
        <dbReference type="SAM" id="MobiDB-lite"/>
    </source>
</evidence>
<dbReference type="Proteomes" id="UP001057375">
    <property type="component" value="Unassembled WGS sequence"/>
</dbReference>
<accession>A0ABQ5JXT7</accession>
<organism evidence="2 3">
    <name type="scientific">Aduncisulcus paluster</name>
    <dbReference type="NCBI Taxonomy" id="2918883"/>
    <lineage>
        <taxon>Eukaryota</taxon>
        <taxon>Metamonada</taxon>
        <taxon>Carpediemonas-like organisms</taxon>
        <taxon>Aduncisulcus</taxon>
    </lineage>
</organism>
<feature type="compositionally biased region" description="Pro residues" evidence="1">
    <location>
        <begin position="345"/>
        <end position="354"/>
    </location>
</feature>
<name>A0ABQ5JXT7_9EUKA</name>
<feature type="compositionally biased region" description="Polar residues" evidence="1">
    <location>
        <begin position="285"/>
        <end position="332"/>
    </location>
</feature>
<feature type="non-terminal residue" evidence="2">
    <location>
        <position position="380"/>
    </location>
</feature>
<comment type="caution">
    <text evidence="2">The sequence shown here is derived from an EMBL/GenBank/DDBJ whole genome shotgun (WGS) entry which is preliminary data.</text>
</comment>
<reference evidence="2" key="1">
    <citation type="submission" date="2022-03" db="EMBL/GenBank/DDBJ databases">
        <title>Draft genome sequence of Aduncisulcus paluster, a free-living microaerophilic Fornicata.</title>
        <authorList>
            <person name="Yuyama I."/>
            <person name="Kume K."/>
            <person name="Tamura T."/>
            <person name="Inagaki Y."/>
            <person name="Hashimoto T."/>
        </authorList>
    </citation>
    <scope>NUCLEOTIDE SEQUENCE</scope>
    <source>
        <strain evidence="2">NY0171</strain>
    </source>
</reference>
<protein>
    <submittedName>
        <fullName evidence="2">Uncharacterized protein</fullName>
    </submittedName>
</protein>
<sequence>MGSRSFRRSTTRPVDPTTIPHTPSPLSIQQQRVIRSLKRASKTAEAAGMPLPVFDFTFLPPTDTGTLDDTLPHLLGDDMRVLSSVEFEKQNEERISEQLSSELHISKFAEIEKLHDDPYHEKFSSGPHLIHNNRRHTISNSNNKQSPSRGRSVSSGRQRSSHSEYSQPERRRTMSVGRRRVSTSLVSSPSSGYSSSASQRAGSDFTLPRLDGARPKTMSASHSPSDRRTFVGKRPSQSPGTSSPLSKSARSPLQRDSSPLSNPMVATPPRAKRSSSFGHLDFHRNSSSPLHSSPLTQSSLRTSSFRFNTSHDNSPTLEQSMDPIVQSSSSNPDHSKHDIESYFHPHPPPSPPPQSQTRRPSFPGRPRAFSGPAVTSDPPQ</sequence>
<feature type="compositionally biased region" description="Basic and acidic residues" evidence="1">
    <location>
        <begin position="333"/>
        <end position="343"/>
    </location>
</feature>
<gene>
    <name evidence="2" type="ORF">ADUPG1_011337</name>
</gene>
<feature type="region of interest" description="Disordered" evidence="1">
    <location>
        <begin position="119"/>
        <end position="380"/>
    </location>
</feature>
<feature type="region of interest" description="Disordered" evidence="1">
    <location>
        <begin position="1"/>
        <end position="30"/>
    </location>
</feature>
<evidence type="ECO:0000313" key="2">
    <source>
        <dbReference type="EMBL" id="GKT18585.1"/>
    </source>
</evidence>